<protein>
    <submittedName>
        <fullName evidence="1">Uncharacterized protein</fullName>
    </submittedName>
</protein>
<gene>
    <name evidence="1" type="ORF">PISMIDRAFT_16254</name>
</gene>
<dbReference type="Proteomes" id="UP000054018">
    <property type="component" value="Unassembled WGS sequence"/>
</dbReference>
<dbReference type="Pfam" id="PF18759">
    <property type="entry name" value="Plavaka"/>
    <property type="match status" value="1"/>
</dbReference>
<sequence length="146" mass="16187">MPRKAWTSTARICCIYDKWLTGEQAWNAQDALPPGAPTLGVILSSDKMNIPIMTRNCMAHPVLISLANIDTGVHSKTSLHGYLLLALFPIPKFVKKTTHIHSLLQDWLFHQVLNWVLTPLKTAATVGIMMSNLVGNLHNCYVLLAS</sequence>
<reference evidence="1 2" key="1">
    <citation type="submission" date="2014-04" db="EMBL/GenBank/DDBJ databases">
        <authorList>
            <consortium name="DOE Joint Genome Institute"/>
            <person name="Kuo A."/>
            <person name="Kohler A."/>
            <person name="Costa M.D."/>
            <person name="Nagy L.G."/>
            <person name="Floudas D."/>
            <person name="Copeland A."/>
            <person name="Barry K.W."/>
            <person name="Cichocki N."/>
            <person name="Veneault-Fourrey C."/>
            <person name="LaButti K."/>
            <person name="Lindquist E.A."/>
            <person name="Lipzen A."/>
            <person name="Lundell T."/>
            <person name="Morin E."/>
            <person name="Murat C."/>
            <person name="Sun H."/>
            <person name="Tunlid A."/>
            <person name="Henrissat B."/>
            <person name="Grigoriev I.V."/>
            <person name="Hibbett D.S."/>
            <person name="Martin F."/>
            <person name="Nordberg H.P."/>
            <person name="Cantor M.N."/>
            <person name="Hua S.X."/>
        </authorList>
    </citation>
    <scope>NUCLEOTIDE SEQUENCE [LARGE SCALE GENOMIC DNA]</scope>
    <source>
        <strain evidence="1 2">441</strain>
    </source>
</reference>
<dbReference type="EMBL" id="KN833876">
    <property type="protein sequence ID" value="KIK15830.1"/>
    <property type="molecule type" value="Genomic_DNA"/>
</dbReference>
<proteinExistence type="predicted"/>
<evidence type="ECO:0000313" key="1">
    <source>
        <dbReference type="EMBL" id="KIK15830.1"/>
    </source>
</evidence>
<dbReference type="OrthoDB" id="2677878at2759"/>
<dbReference type="AlphaFoldDB" id="A0A0C9XTY4"/>
<dbReference type="InterPro" id="IPR041078">
    <property type="entry name" value="Plavaka"/>
</dbReference>
<organism evidence="1 2">
    <name type="scientific">Pisolithus microcarpus 441</name>
    <dbReference type="NCBI Taxonomy" id="765257"/>
    <lineage>
        <taxon>Eukaryota</taxon>
        <taxon>Fungi</taxon>
        <taxon>Dikarya</taxon>
        <taxon>Basidiomycota</taxon>
        <taxon>Agaricomycotina</taxon>
        <taxon>Agaricomycetes</taxon>
        <taxon>Agaricomycetidae</taxon>
        <taxon>Boletales</taxon>
        <taxon>Sclerodermatineae</taxon>
        <taxon>Pisolithaceae</taxon>
        <taxon>Pisolithus</taxon>
    </lineage>
</organism>
<name>A0A0C9XTY4_9AGAM</name>
<accession>A0A0C9XTY4</accession>
<reference evidence="2" key="2">
    <citation type="submission" date="2015-01" db="EMBL/GenBank/DDBJ databases">
        <title>Evolutionary Origins and Diversification of the Mycorrhizal Mutualists.</title>
        <authorList>
            <consortium name="DOE Joint Genome Institute"/>
            <consortium name="Mycorrhizal Genomics Consortium"/>
            <person name="Kohler A."/>
            <person name="Kuo A."/>
            <person name="Nagy L.G."/>
            <person name="Floudas D."/>
            <person name="Copeland A."/>
            <person name="Barry K.W."/>
            <person name="Cichocki N."/>
            <person name="Veneault-Fourrey C."/>
            <person name="LaButti K."/>
            <person name="Lindquist E.A."/>
            <person name="Lipzen A."/>
            <person name="Lundell T."/>
            <person name="Morin E."/>
            <person name="Murat C."/>
            <person name="Riley R."/>
            <person name="Ohm R."/>
            <person name="Sun H."/>
            <person name="Tunlid A."/>
            <person name="Henrissat B."/>
            <person name="Grigoriev I.V."/>
            <person name="Hibbett D.S."/>
            <person name="Martin F."/>
        </authorList>
    </citation>
    <scope>NUCLEOTIDE SEQUENCE [LARGE SCALE GENOMIC DNA]</scope>
    <source>
        <strain evidence="2">441</strain>
    </source>
</reference>
<evidence type="ECO:0000313" key="2">
    <source>
        <dbReference type="Proteomes" id="UP000054018"/>
    </source>
</evidence>
<dbReference type="STRING" id="765257.A0A0C9XTY4"/>
<keyword evidence="2" id="KW-1185">Reference proteome</keyword>
<dbReference type="HOGENOM" id="CLU_1778226_0_0_1"/>